<dbReference type="EMBL" id="JABFTP020000185">
    <property type="protein sequence ID" value="KAL3287268.1"/>
    <property type="molecule type" value="Genomic_DNA"/>
</dbReference>
<proteinExistence type="predicted"/>
<reference evidence="2 3" key="1">
    <citation type="journal article" date="2021" name="BMC Biol.">
        <title>Horizontally acquired antibacterial genes associated with adaptive radiation of ladybird beetles.</title>
        <authorList>
            <person name="Li H.S."/>
            <person name="Tang X.F."/>
            <person name="Huang Y.H."/>
            <person name="Xu Z.Y."/>
            <person name="Chen M.L."/>
            <person name="Du X.Y."/>
            <person name="Qiu B.Y."/>
            <person name="Chen P.T."/>
            <person name="Zhang W."/>
            <person name="Slipinski A."/>
            <person name="Escalona H.E."/>
            <person name="Waterhouse R.M."/>
            <person name="Zwick A."/>
            <person name="Pang H."/>
        </authorList>
    </citation>
    <scope>NUCLEOTIDE SEQUENCE [LARGE SCALE GENOMIC DNA]</scope>
    <source>
        <strain evidence="2">SYSU2018</strain>
    </source>
</reference>
<evidence type="ECO:0000256" key="1">
    <source>
        <dbReference type="SAM" id="MobiDB-lite"/>
    </source>
</evidence>
<name>A0ABD2P8H9_9CUCU</name>
<accession>A0ABD2P8H9</accession>
<sequence length="101" mass="11395">MSYVSKIEMNSAEKNPSDVAFFNTPTDRLDGVLRNVSAALTARENNFSHISRTTNNASVMCNFSKKSKDESSEEEDFKSPENTVRRMRKSEKLAKIDPQTS</sequence>
<evidence type="ECO:0000313" key="2">
    <source>
        <dbReference type="EMBL" id="KAL3287268.1"/>
    </source>
</evidence>
<comment type="caution">
    <text evidence="2">The sequence shown here is derived from an EMBL/GenBank/DDBJ whole genome shotgun (WGS) entry which is preliminary data.</text>
</comment>
<dbReference type="Proteomes" id="UP001516400">
    <property type="component" value="Unassembled WGS sequence"/>
</dbReference>
<protein>
    <submittedName>
        <fullName evidence="2">Uncharacterized protein</fullName>
    </submittedName>
</protein>
<keyword evidence="3" id="KW-1185">Reference proteome</keyword>
<organism evidence="2 3">
    <name type="scientific">Cryptolaemus montrouzieri</name>
    <dbReference type="NCBI Taxonomy" id="559131"/>
    <lineage>
        <taxon>Eukaryota</taxon>
        <taxon>Metazoa</taxon>
        <taxon>Ecdysozoa</taxon>
        <taxon>Arthropoda</taxon>
        <taxon>Hexapoda</taxon>
        <taxon>Insecta</taxon>
        <taxon>Pterygota</taxon>
        <taxon>Neoptera</taxon>
        <taxon>Endopterygota</taxon>
        <taxon>Coleoptera</taxon>
        <taxon>Polyphaga</taxon>
        <taxon>Cucujiformia</taxon>
        <taxon>Coccinelloidea</taxon>
        <taxon>Coccinellidae</taxon>
        <taxon>Scymninae</taxon>
        <taxon>Scymnini</taxon>
        <taxon>Cryptolaemus</taxon>
    </lineage>
</organism>
<feature type="region of interest" description="Disordered" evidence="1">
    <location>
        <begin position="65"/>
        <end position="101"/>
    </location>
</feature>
<gene>
    <name evidence="2" type="ORF">HHI36_001744</name>
</gene>
<dbReference type="AlphaFoldDB" id="A0ABD2P8H9"/>
<evidence type="ECO:0000313" key="3">
    <source>
        <dbReference type="Proteomes" id="UP001516400"/>
    </source>
</evidence>